<dbReference type="RefSeq" id="WP_089885505.1">
    <property type="nucleotide sequence ID" value="NZ_FNGV01000001.1"/>
</dbReference>
<evidence type="ECO:0000313" key="2">
    <source>
        <dbReference type="Proteomes" id="UP000199440"/>
    </source>
</evidence>
<dbReference type="AlphaFoldDB" id="A0A1G9K458"/>
<dbReference type="OrthoDB" id="677051at2"/>
<dbReference type="Gene3D" id="3.40.30.10">
    <property type="entry name" value="Glutaredoxin"/>
    <property type="match status" value="1"/>
</dbReference>
<keyword evidence="2" id="KW-1185">Reference proteome</keyword>
<sequence length="131" mass="15086">MGVFDSLFGKKNLDSKKEVESVSWIPLVSVEQLPEIEKNSHTRLQVIFKHSTTCGISRMVLNMFKQNYHFSANEMNLYFLDLHRYREVSNEVGYKFQVMHQSPQLLVIKDGVVVAHDSHGAITDIDLGKYL</sequence>
<proteinExistence type="predicted"/>
<organism evidence="1 2">
    <name type="scientific">Kriegella aquimaris</name>
    <dbReference type="NCBI Taxonomy" id="192904"/>
    <lineage>
        <taxon>Bacteria</taxon>
        <taxon>Pseudomonadati</taxon>
        <taxon>Bacteroidota</taxon>
        <taxon>Flavobacteriia</taxon>
        <taxon>Flavobacteriales</taxon>
        <taxon>Flavobacteriaceae</taxon>
        <taxon>Kriegella</taxon>
    </lineage>
</organism>
<dbReference type="Proteomes" id="UP000199440">
    <property type="component" value="Unassembled WGS sequence"/>
</dbReference>
<name>A0A1G9K458_9FLAO</name>
<accession>A0A1G9K458</accession>
<dbReference type="InterPro" id="IPR036249">
    <property type="entry name" value="Thioredoxin-like_sf"/>
</dbReference>
<dbReference type="STRING" id="192904.SAMN04488514_101825"/>
<dbReference type="NCBIfam" id="TIGR04019">
    <property type="entry name" value="B_thiol_YtxJ"/>
    <property type="match status" value="1"/>
</dbReference>
<gene>
    <name evidence="1" type="ORF">SAMN04488514_101825</name>
</gene>
<dbReference type="InterPro" id="IPR022551">
    <property type="entry name" value="BrxC"/>
</dbReference>
<dbReference type="EMBL" id="FNGV01000001">
    <property type="protein sequence ID" value="SDL44306.1"/>
    <property type="molecule type" value="Genomic_DNA"/>
</dbReference>
<dbReference type="SUPFAM" id="SSF52833">
    <property type="entry name" value="Thioredoxin-like"/>
    <property type="match status" value="1"/>
</dbReference>
<reference evidence="1 2" key="1">
    <citation type="submission" date="2016-10" db="EMBL/GenBank/DDBJ databases">
        <authorList>
            <person name="de Groot N.N."/>
        </authorList>
    </citation>
    <scope>NUCLEOTIDE SEQUENCE [LARGE SCALE GENOMIC DNA]</scope>
    <source>
        <strain evidence="1 2">DSM 19886</strain>
    </source>
</reference>
<evidence type="ECO:0000313" key="1">
    <source>
        <dbReference type="EMBL" id="SDL44306.1"/>
    </source>
</evidence>
<dbReference type="Pfam" id="PF11009">
    <property type="entry name" value="BrxC"/>
    <property type="match status" value="1"/>
</dbReference>
<protein>
    <submittedName>
        <fullName evidence="1">Bacillithiol system protein YtxJ</fullName>
    </submittedName>
</protein>